<dbReference type="Pfam" id="PF00528">
    <property type="entry name" value="BPD_transp_1"/>
    <property type="match status" value="1"/>
</dbReference>
<dbReference type="PANTHER" id="PTHR30450">
    <property type="entry name" value="ABC TRANSPORTER PERMEASE"/>
    <property type="match status" value="1"/>
</dbReference>
<evidence type="ECO:0000259" key="8">
    <source>
        <dbReference type="PROSITE" id="PS50928"/>
    </source>
</evidence>
<dbReference type="EMBL" id="NGKC01000012">
    <property type="protein sequence ID" value="RSU10481.1"/>
    <property type="molecule type" value="Genomic_DNA"/>
</dbReference>
<dbReference type="OrthoDB" id="9793490at2"/>
<keyword evidence="3" id="KW-1003">Cell membrane</keyword>
<comment type="caution">
    <text evidence="9">The sequence shown here is derived from an EMBL/GenBank/DDBJ whole genome shotgun (WGS) entry which is preliminary data.</text>
</comment>
<feature type="domain" description="ABC transmembrane type-1" evidence="8">
    <location>
        <begin position="18"/>
        <end position="211"/>
    </location>
</feature>
<organism evidence="9 10">
    <name type="scientific">Vagococcus acidifermentans</name>
    <dbReference type="NCBI Taxonomy" id="564710"/>
    <lineage>
        <taxon>Bacteria</taxon>
        <taxon>Bacillati</taxon>
        <taxon>Bacillota</taxon>
        <taxon>Bacilli</taxon>
        <taxon>Lactobacillales</taxon>
        <taxon>Enterococcaceae</taxon>
        <taxon>Vagococcus</taxon>
    </lineage>
</organism>
<feature type="transmembrane region" description="Helical" evidence="7">
    <location>
        <begin position="21"/>
        <end position="44"/>
    </location>
</feature>
<protein>
    <submittedName>
        <fullName evidence="9">Methionine ABC transporter ATP-binding protein</fullName>
    </submittedName>
</protein>
<reference evidence="9 10" key="1">
    <citation type="submission" date="2017-05" db="EMBL/GenBank/DDBJ databases">
        <title>Vagococcus spp. assemblies.</title>
        <authorList>
            <person name="Gulvik C.A."/>
        </authorList>
    </citation>
    <scope>NUCLEOTIDE SEQUENCE [LARGE SCALE GENOMIC DNA]</scope>
    <source>
        <strain evidence="9 10">LMG 24798</strain>
    </source>
</reference>
<dbReference type="GO" id="GO:0005524">
    <property type="term" value="F:ATP binding"/>
    <property type="evidence" value="ECO:0007669"/>
    <property type="project" value="UniProtKB-KW"/>
</dbReference>
<feature type="transmembrane region" description="Helical" evidence="7">
    <location>
        <begin position="64"/>
        <end position="84"/>
    </location>
</feature>
<dbReference type="AlphaFoldDB" id="A0A430AQS5"/>
<dbReference type="RefSeq" id="WP_126814311.1">
    <property type="nucleotide sequence ID" value="NZ_NGKC01000012.1"/>
</dbReference>
<evidence type="ECO:0000256" key="1">
    <source>
        <dbReference type="ARBA" id="ARBA00004651"/>
    </source>
</evidence>
<keyword evidence="9" id="KW-0547">Nucleotide-binding</keyword>
<dbReference type="PANTHER" id="PTHR30450:SF1">
    <property type="entry name" value="D-METHIONINE TRANSPORT SYSTEM PERMEASE PROTEIN METI-RELATED"/>
    <property type="match status" value="1"/>
</dbReference>
<dbReference type="SUPFAM" id="SSF161098">
    <property type="entry name" value="MetI-like"/>
    <property type="match status" value="1"/>
</dbReference>
<feature type="transmembrane region" description="Helical" evidence="7">
    <location>
        <begin position="194"/>
        <end position="219"/>
    </location>
</feature>
<comment type="subcellular location">
    <subcellularLocation>
        <location evidence="1 7">Cell membrane</location>
        <topology evidence="1 7">Multi-pass membrane protein</topology>
    </subcellularLocation>
</comment>
<keyword evidence="9" id="KW-0067">ATP-binding</keyword>
<dbReference type="GO" id="GO:0005886">
    <property type="term" value="C:plasma membrane"/>
    <property type="evidence" value="ECO:0007669"/>
    <property type="project" value="UniProtKB-SubCell"/>
</dbReference>
<sequence length="223" mass="24374">MVYMERLQYFQADIVTSLAETGMMVGLSVIAAVLAGLPLGTVIFLSRPAGVYQNRYLYRVTNAYVNIVRSFPFLLLIITLIPFVRWLIGRSFGTLAASIPLSIVAVALFARSVEQVFLDVPQEVLDLARTLGASKWQLATSFLLVEACPGLILSLTSVTISMISYSTIVGVVGGGGIGDFAIRYGYQRYETDMMYTTIVIMIIGVMLLHVSGTTLAQALDKRK</sequence>
<evidence type="ECO:0000256" key="2">
    <source>
        <dbReference type="ARBA" id="ARBA00022448"/>
    </source>
</evidence>
<evidence type="ECO:0000313" key="9">
    <source>
        <dbReference type="EMBL" id="RSU10481.1"/>
    </source>
</evidence>
<dbReference type="Gene3D" id="1.10.3720.10">
    <property type="entry name" value="MetI-like"/>
    <property type="match status" value="1"/>
</dbReference>
<dbReference type="InterPro" id="IPR051322">
    <property type="entry name" value="AA_ABC_Transporter_Permease"/>
</dbReference>
<evidence type="ECO:0000256" key="4">
    <source>
        <dbReference type="ARBA" id="ARBA00022692"/>
    </source>
</evidence>
<dbReference type="InterPro" id="IPR035906">
    <property type="entry name" value="MetI-like_sf"/>
</dbReference>
<evidence type="ECO:0000256" key="3">
    <source>
        <dbReference type="ARBA" id="ARBA00022475"/>
    </source>
</evidence>
<evidence type="ECO:0000313" key="10">
    <source>
        <dbReference type="Proteomes" id="UP000286773"/>
    </source>
</evidence>
<evidence type="ECO:0000256" key="5">
    <source>
        <dbReference type="ARBA" id="ARBA00022989"/>
    </source>
</evidence>
<keyword evidence="2 7" id="KW-0813">Transport</keyword>
<dbReference type="PROSITE" id="PS50928">
    <property type="entry name" value="ABC_TM1"/>
    <property type="match status" value="1"/>
</dbReference>
<keyword evidence="10" id="KW-1185">Reference proteome</keyword>
<name>A0A430AQS5_9ENTE</name>
<accession>A0A430AQS5</accession>
<dbReference type="CDD" id="cd06261">
    <property type="entry name" value="TM_PBP2"/>
    <property type="match status" value="1"/>
</dbReference>
<evidence type="ECO:0000256" key="6">
    <source>
        <dbReference type="ARBA" id="ARBA00023136"/>
    </source>
</evidence>
<feature type="transmembrane region" description="Helical" evidence="7">
    <location>
        <begin position="162"/>
        <end position="182"/>
    </location>
</feature>
<dbReference type="GO" id="GO:0048473">
    <property type="term" value="P:D-methionine transmembrane transport"/>
    <property type="evidence" value="ECO:0007669"/>
    <property type="project" value="TreeGrafter"/>
</dbReference>
<dbReference type="InterPro" id="IPR000515">
    <property type="entry name" value="MetI-like"/>
</dbReference>
<keyword evidence="6 7" id="KW-0472">Membrane</keyword>
<dbReference type="Proteomes" id="UP000286773">
    <property type="component" value="Unassembled WGS sequence"/>
</dbReference>
<gene>
    <name evidence="9" type="ORF">CBF27_10310</name>
</gene>
<evidence type="ECO:0000256" key="7">
    <source>
        <dbReference type="RuleBase" id="RU363032"/>
    </source>
</evidence>
<comment type="similarity">
    <text evidence="7">Belongs to the binding-protein-dependent transport system permease family.</text>
</comment>
<keyword evidence="4 7" id="KW-0812">Transmembrane</keyword>
<keyword evidence="5 7" id="KW-1133">Transmembrane helix</keyword>
<feature type="transmembrane region" description="Helical" evidence="7">
    <location>
        <begin position="91"/>
        <end position="110"/>
    </location>
</feature>
<proteinExistence type="inferred from homology"/>